<dbReference type="GO" id="GO:1990113">
    <property type="term" value="P:RNA polymerase I assembly"/>
    <property type="evidence" value="ECO:0007669"/>
    <property type="project" value="TreeGrafter"/>
</dbReference>
<comment type="similarity">
    <text evidence="1">Belongs to the prefoldin subunit alpha family.</text>
</comment>
<dbReference type="InterPro" id="IPR004127">
    <property type="entry name" value="Prefoldin_subunit_alpha"/>
</dbReference>
<protein>
    <submittedName>
        <fullName evidence="4">Prefoldin subunit 5</fullName>
    </submittedName>
</protein>
<dbReference type="InterPro" id="IPR009053">
    <property type="entry name" value="Prefoldin"/>
</dbReference>
<dbReference type="SUPFAM" id="SSF46579">
    <property type="entry name" value="Prefoldin"/>
    <property type="match status" value="1"/>
</dbReference>
<dbReference type="AlphaFoldDB" id="A0A914D932"/>
<proteinExistence type="inferred from homology"/>
<dbReference type="CDD" id="cd23157">
    <property type="entry name" value="Prefoldin_5"/>
    <property type="match status" value="1"/>
</dbReference>
<dbReference type="WBParaSite" id="ACRNAN_scaffold2139.g28113.t1">
    <property type="protein sequence ID" value="ACRNAN_scaffold2139.g28113.t1"/>
    <property type="gene ID" value="ACRNAN_scaffold2139.g28113"/>
</dbReference>
<dbReference type="GO" id="GO:1990114">
    <property type="term" value="P:RNA polymerase II core complex assembly"/>
    <property type="evidence" value="ECO:0007669"/>
    <property type="project" value="TreeGrafter"/>
</dbReference>
<dbReference type="Gene3D" id="1.10.287.370">
    <property type="match status" value="1"/>
</dbReference>
<dbReference type="GO" id="GO:0006457">
    <property type="term" value="P:protein folding"/>
    <property type="evidence" value="ECO:0007669"/>
    <property type="project" value="InterPro"/>
</dbReference>
<dbReference type="GO" id="GO:1990115">
    <property type="term" value="P:RNA polymerase III assembly"/>
    <property type="evidence" value="ECO:0007669"/>
    <property type="project" value="TreeGrafter"/>
</dbReference>
<dbReference type="InterPro" id="IPR011599">
    <property type="entry name" value="PFD_alpha_archaea"/>
</dbReference>
<evidence type="ECO:0000256" key="2">
    <source>
        <dbReference type="ARBA" id="ARBA00011695"/>
    </source>
</evidence>
<dbReference type="PANTHER" id="PTHR12674">
    <property type="entry name" value="PREFOLDIN SUBUNIT 5"/>
    <property type="match status" value="1"/>
</dbReference>
<sequence>MADAEPRRVEINSLSIQQLSALQKQFEAEISFFQQSLNELKQFSSKFGACENAVSLINPQEKNKPALVPLSESVYIKAKIPDPDKYLVDIGTGYYAEMTIEQAKLYFRRKSAYVEQQVETIQHKLLPEKQKVRQIIVETLQKKIQEMSLSIQPQSSENATS</sequence>
<evidence type="ECO:0000313" key="3">
    <source>
        <dbReference type="Proteomes" id="UP000887540"/>
    </source>
</evidence>
<dbReference type="NCBIfam" id="TIGR00293">
    <property type="entry name" value="prefoldin subunit alpha"/>
    <property type="match status" value="1"/>
</dbReference>
<organism evidence="3 4">
    <name type="scientific">Acrobeloides nanus</name>
    <dbReference type="NCBI Taxonomy" id="290746"/>
    <lineage>
        <taxon>Eukaryota</taxon>
        <taxon>Metazoa</taxon>
        <taxon>Ecdysozoa</taxon>
        <taxon>Nematoda</taxon>
        <taxon>Chromadorea</taxon>
        <taxon>Rhabditida</taxon>
        <taxon>Tylenchina</taxon>
        <taxon>Cephalobomorpha</taxon>
        <taxon>Cephaloboidea</taxon>
        <taxon>Cephalobidae</taxon>
        <taxon>Acrobeloides</taxon>
    </lineage>
</organism>
<dbReference type="GO" id="GO:0051082">
    <property type="term" value="F:unfolded protein binding"/>
    <property type="evidence" value="ECO:0007669"/>
    <property type="project" value="InterPro"/>
</dbReference>
<dbReference type="PANTHER" id="PTHR12674:SF2">
    <property type="entry name" value="PREFOLDIN SUBUNIT 5"/>
    <property type="match status" value="1"/>
</dbReference>
<evidence type="ECO:0000256" key="1">
    <source>
        <dbReference type="ARBA" id="ARBA00010048"/>
    </source>
</evidence>
<evidence type="ECO:0000313" key="4">
    <source>
        <dbReference type="WBParaSite" id="ACRNAN_scaffold2139.g28113.t1"/>
    </source>
</evidence>
<reference evidence="4" key="1">
    <citation type="submission" date="2022-11" db="UniProtKB">
        <authorList>
            <consortium name="WormBaseParasite"/>
        </authorList>
    </citation>
    <scope>IDENTIFICATION</scope>
</reference>
<dbReference type="Proteomes" id="UP000887540">
    <property type="component" value="Unplaced"/>
</dbReference>
<keyword evidence="3" id="KW-1185">Reference proteome</keyword>
<dbReference type="GO" id="GO:0005737">
    <property type="term" value="C:cytoplasm"/>
    <property type="evidence" value="ECO:0007669"/>
    <property type="project" value="TreeGrafter"/>
</dbReference>
<accession>A0A914D932</accession>
<comment type="subunit">
    <text evidence="2">Heterohexamer of two PFD-alpha type and four PFD-beta type subunits.</text>
</comment>
<dbReference type="GO" id="GO:0016272">
    <property type="term" value="C:prefoldin complex"/>
    <property type="evidence" value="ECO:0007669"/>
    <property type="project" value="InterPro"/>
</dbReference>
<name>A0A914D932_9BILA</name>
<dbReference type="Pfam" id="PF02996">
    <property type="entry name" value="Prefoldin"/>
    <property type="match status" value="1"/>
</dbReference>